<dbReference type="InterPro" id="IPR015019">
    <property type="entry name" value="LAMTOR3"/>
</dbReference>
<dbReference type="PANTHER" id="PTHR13378">
    <property type="entry name" value="REGULATOR COMPLEX PROTEIN LAMTOR3"/>
    <property type="match status" value="1"/>
</dbReference>
<comment type="similarity">
    <text evidence="1">Belongs to the LAMTOR3 family.</text>
</comment>
<evidence type="ECO:0000256" key="1">
    <source>
        <dbReference type="ARBA" id="ARBA00005356"/>
    </source>
</evidence>
<dbReference type="Pfam" id="PF08923">
    <property type="entry name" value="MAPKK1_Int"/>
    <property type="match status" value="1"/>
</dbReference>
<dbReference type="SUPFAM" id="SSF103196">
    <property type="entry name" value="Roadblock/LC7 domain"/>
    <property type="match status" value="1"/>
</dbReference>
<accession>A0ABR1G0X0</accession>
<protein>
    <recommendedName>
        <fullName evidence="4">Roadblock/LAMTOR2 domain-containing protein</fullName>
    </recommendedName>
</protein>
<evidence type="ECO:0008006" key="4">
    <source>
        <dbReference type="Google" id="ProtNLM"/>
    </source>
</evidence>
<proteinExistence type="inferred from homology"/>
<keyword evidence="3" id="KW-1185">Reference proteome</keyword>
<dbReference type="Gene3D" id="3.30.450.30">
    <property type="entry name" value="Dynein light chain 2a, cytoplasmic"/>
    <property type="match status" value="1"/>
</dbReference>
<dbReference type="PANTHER" id="PTHR13378:SF1">
    <property type="entry name" value="RAGULATOR COMPLEX PROTEIN LAMTOR3"/>
    <property type="match status" value="1"/>
</dbReference>
<comment type="caution">
    <text evidence="2">The sequence shown here is derived from an EMBL/GenBank/DDBJ whole genome shotgun (WGS) entry which is preliminary data.</text>
</comment>
<organism evidence="2 3">
    <name type="scientific">Aureococcus anophagefferens</name>
    <name type="common">Harmful bloom alga</name>
    <dbReference type="NCBI Taxonomy" id="44056"/>
    <lineage>
        <taxon>Eukaryota</taxon>
        <taxon>Sar</taxon>
        <taxon>Stramenopiles</taxon>
        <taxon>Ochrophyta</taxon>
        <taxon>Pelagophyceae</taxon>
        <taxon>Pelagomonadales</taxon>
        <taxon>Pelagomonadaceae</taxon>
        <taxon>Aureococcus</taxon>
    </lineage>
</organism>
<dbReference type="Proteomes" id="UP001363151">
    <property type="component" value="Unassembled WGS sequence"/>
</dbReference>
<gene>
    <name evidence="2" type="ORF">SO694_00013116</name>
</gene>
<evidence type="ECO:0000313" key="2">
    <source>
        <dbReference type="EMBL" id="KAK7242178.1"/>
    </source>
</evidence>
<reference evidence="2 3" key="1">
    <citation type="submission" date="2024-03" db="EMBL/GenBank/DDBJ databases">
        <title>Aureococcus anophagefferens CCMP1851 and Kratosvirus quantuckense: Draft genome of a second virus-susceptible host strain in the model system.</title>
        <authorList>
            <person name="Chase E."/>
            <person name="Truchon A.R."/>
            <person name="Schepens W."/>
            <person name="Wilhelm S.W."/>
        </authorList>
    </citation>
    <scope>NUCLEOTIDE SEQUENCE [LARGE SCALE GENOMIC DNA]</scope>
    <source>
        <strain evidence="2 3">CCMP1851</strain>
    </source>
</reference>
<sequence length="126" mass="13337">MAADPEFDAVKLETYWRSIQNETLKALLVTSSGGVTLRTYAGLGSESDDGSDVALPAPLVATVVSQANKMRIGKLETLVSMFDKCCLVIISAPPFAATIVASEQADVAAILALRPQLASALVEERR</sequence>
<evidence type="ECO:0000313" key="3">
    <source>
        <dbReference type="Proteomes" id="UP001363151"/>
    </source>
</evidence>
<dbReference type="EMBL" id="JBBJCI010000146">
    <property type="protein sequence ID" value="KAK7242178.1"/>
    <property type="molecule type" value="Genomic_DNA"/>
</dbReference>
<name>A0ABR1G0X0_AURAN</name>